<keyword evidence="2" id="KW-1185">Reference proteome</keyword>
<dbReference type="Proteomes" id="UP001066276">
    <property type="component" value="Chromosome 8"/>
</dbReference>
<proteinExistence type="predicted"/>
<evidence type="ECO:0000313" key="1">
    <source>
        <dbReference type="EMBL" id="KAJ1116891.1"/>
    </source>
</evidence>
<sequence>MNYMIAPFEEQHDQYGIPAHRFLLHGAMRAKIRQWWSADLAEPTVHLDMQCICEISGRHQATSLLHKALLGHGIRVRYQSYSPFSEITLSNLNDKYSMNPGTIPWHGCSVGADTPGPGFRQVPSAVRVGDVTGVGEIGGEAEVVDRD</sequence>
<protein>
    <submittedName>
        <fullName evidence="1">Uncharacterized protein</fullName>
    </submittedName>
</protein>
<dbReference type="AlphaFoldDB" id="A0AAV7NMY9"/>
<reference evidence="1" key="1">
    <citation type="journal article" date="2022" name="bioRxiv">
        <title>Sequencing and chromosome-scale assembly of the giantPleurodeles waltlgenome.</title>
        <authorList>
            <person name="Brown T."/>
            <person name="Elewa A."/>
            <person name="Iarovenko S."/>
            <person name="Subramanian E."/>
            <person name="Araus A.J."/>
            <person name="Petzold A."/>
            <person name="Susuki M."/>
            <person name="Suzuki K.-i.T."/>
            <person name="Hayashi T."/>
            <person name="Toyoda A."/>
            <person name="Oliveira C."/>
            <person name="Osipova E."/>
            <person name="Leigh N.D."/>
            <person name="Simon A."/>
            <person name="Yun M.H."/>
        </authorList>
    </citation>
    <scope>NUCLEOTIDE SEQUENCE</scope>
    <source>
        <strain evidence="1">20211129_DDA</strain>
        <tissue evidence="1">Liver</tissue>
    </source>
</reference>
<gene>
    <name evidence="1" type="ORF">NDU88_005096</name>
</gene>
<dbReference type="EMBL" id="JANPWB010000012">
    <property type="protein sequence ID" value="KAJ1116891.1"/>
    <property type="molecule type" value="Genomic_DNA"/>
</dbReference>
<organism evidence="1 2">
    <name type="scientific">Pleurodeles waltl</name>
    <name type="common">Iberian ribbed newt</name>
    <dbReference type="NCBI Taxonomy" id="8319"/>
    <lineage>
        <taxon>Eukaryota</taxon>
        <taxon>Metazoa</taxon>
        <taxon>Chordata</taxon>
        <taxon>Craniata</taxon>
        <taxon>Vertebrata</taxon>
        <taxon>Euteleostomi</taxon>
        <taxon>Amphibia</taxon>
        <taxon>Batrachia</taxon>
        <taxon>Caudata</taxon>
        <taxon>Salamandroidea</taxon>
        <taxon>Salamandridae</taxon>
        <taxon>Pleurodelinae</taxon>
        <taxon>Pleurodeles</taxon>
    </lineage>
</organism>
<evidence type="ECO:0000313" key="2">
    <source>
        <dbReference type="Proteomes" id="UP001066276"/>
    </source>
</evidence>
<name>A0AAV7NMY9_PLEWA</name>
<comment type="caution">
    <text evidence="1">The sequence shown here is derived from an EMBL/GenBank/DDBJ whole genome shotgun (WGS) entry which is preliminary data.</text>
</comment>
<accession>A0AAV7NMY9</accession>